<sequence length="505" mass="55401">MLRIINQSVPLALNRLGYDASQSKEIVNYIIGFGTFEDSPEINRESLKRKGLTPEVIDSIESQIDRFTSLSLLITPSSVGHDFCKQKLRVEDSHLEELNFSLLSHLGFTKEQIAAANDHVFGRLTIEGAPHVKEKDLEVFDCANKCGKYGTRFISWNAHINMMAAAQPFISGAISKTINMPHESTIEDIKQAYMDSWRSMIKANALYRDGSKLSQPLMSGTVLKVDIQEDELMAEGLMSTEQAVEAMAEALPIPDAKPLAHKIVTRYIAQRRRLPNRRGGYIQKAKIGGHNVYLHTGEYVDGTLGEIFIDMHKEGAAFKALTNAFAIAVSLGLQHGVPLTEFVDAFIFNRFEPNGPVIGNDRIKMATSIIDYIFRDLAVSYLNREDLAHVKPEDLQPDIVRSDGETKTEQNLNSGLSPAGNAIEGHEIQLTLDDMDSATADTSVFQTNIPGLATAPAISGEDSTVKEAEKFGFEGDPCFECGQFTLVSNGSCLKCVSCGASTGCS</sequence>
<dbReference type="GO" id="GO:0000166">
    <property type="term" value="F:nucleotide binding"/>
    <property type="evidence" value="ECO:0007669"/>
    <property type="project" value="UniProtKB-KW"/>
</dbReference>
<dbReference type="EC" id="1.17.4.1" evidence="3"/>
<comment type="catalytic activity">
    <reaction evidence="12">
        <text>a 2'-deoxyribonucleoside 5'-diphosphate + [thioredoxin]-disulfide + H2O = a ribonucleoside 5'-diphosphate + [thioredoxin]-dithiol</text>
        <dbReference type="Rhea" id="RHEA:23252"/>
        <dbReference type="Rhea" id="RHEA-COMP:10698"/>
        <dbReference type="Rhea" id="RHEA-COMP:10700"/>
        <dbReference type="ChEBI" id="CHEBI:15377"/>
        <dbReference type="ChEBI" id="CHEBI:29950"/>
        <dbReference type="ChEBI" id="CHEBI:50058"/>
        <dbReference type="ChEBI" id="CHEBI:57930"/>
        <dbReference type="ChEBI" id="CHEBI:73316"/>
        <dbReference type="EC" id="1.17.4.1"/>
    </reaction>
</comment>
<dbReference type="InterPro" id="IPR024434">
    <property type="entry name" value="TSCPD_dom"/>
</dbReference>
<evidence type="ECO:0000256" key="11">
    <source>
        <dbReference type="ARBA" id="ARBA00033050"/>
    </source>
</evidence>
<evidence type="ECO:0000256" key="8">
    <source>
        <dbReference type="ARBA" id="ARBA00023002"/>
    </source>
</evidence>
<reference evidence="16" key="1">
    <citation type="journal article" date="2019" name="bioRxiv">
        <title>Genome diversification in globally distributed novel marine Proteobacteria is linked to environmental adaptation.</title>
        <authorList>
            <person name="Zhou Z."/>
            <person name="Tran P.Q."/>
            <person name="Kieft K."/>
            <person name="Anantharaman K."/>
        </authorList>
    </citation>
    <scope>NUCLEOTIDE SEQUENCE [LARGE SCALE GENOMIC DNA]</scope>
</reference>
<evidence type="ECO:0000259" key="13">
    <source>
        <dbReference type="Pfam" id="PF02867"/>
    </source>
</evidence>
<evidence type="ECO:0000256" key="9">
    <source>
        <dbReference type="ARBA" id="ARBA00023285"/>
    </source>
</evidence>
<evidence type="ECO:0000256" key="3">
    <source>
        <dbReference type="ARBA" id="ARBA00012274"/>
    </source>
</evidence>
<keyword evidence="5" id="KW-0846">Cobalamin</keyword>
<evidence type="ECO:0000256" key="2">
    <source>
        <dbReference type="ARBA" id="ARBA00007405"/>
    </source>
</evidence>
<dbReference type="Gene3D" id="3.20.70.20">
    <property type="match status" value="1"/>
</dbReference>
<comment type="cofactor">
    <cofactor evidence="1">
        <name>adenosylcob(III)alamin</name>
        <dbReference type="ChEBI" id="CHEBI:18408"/>
    </cofactor>
</comment>
<proteinExistence type="inferred from homology"/>
<name>A0A7J4D1L0_9ARCH</name>
<evidence type="ECO:0000256" key="1">
    <source>
        <dbReference type="ARBA" id="ARBA00001922"/>
    </source>
</evidence>
<organism evidence="15 16">
    <name type="scientific">Marine Group III euryarchaeote</name>
    <dbReference type="NCBI Taxonomy" id="2173149"/>
    <lineage>
        <taxon>Archaea</taxon>
        <taxon>Methanobacteriati</taxon>
        <taxon>Thermoplasmatota</taxon>
        <taxon>Thermoplasmata</taxon>
        <taxon>Candidatus Thermoprofundales</taxon>
    </lineage>
</organism>
<dbReference type="Proteomes" id="UP000589132">
    <property type="component" value="Unassembled WGS sequence"/>
</dbReference>
<accession>A0A7J4D1L0</accession>
<keyword evidence="7" id="KW-0547">Nucleotide-binding</keyword>
<gene>
    <name evidence="15" type="ORF">EYO15_03345</name>
</gene>
<evidence type="ECO:0000256" key="7">
    <source>
        <dbReference type="ARBA" id="ARBA00022741"/>
    </source>
</evidence>
<feature type="domain" description="Ribonucleotide reductase large subunit C-terminal" evidence="13">
    <location>
        <begin position="102"/>
        <end position="207"/>
    </location>
</feature>
<evidence type="ECO:0000256" key="5">
    <source>
        <dbReference type="ARBA" id="ARBA00022628"/>
    </source>
</evidence>
<comment type="function">
    <text evidence="10">Catalyzes the reduction of ribonucleotides to deoxyribonucleotides. May function to provide a pool of deoxyribonucleotide precursors for DNA repair during oxygen limitation and/or for immediate growth after restoration of oxygen.</text>
</comment>
<keyword evidence="6" id="KW-0237">DNA synthesis</keyword>
<feature type="non-terminal residue" evidence="15">
    <location>
        <position position="505"/>
    </location>
</feature>
<dbReference type="InterPro" id="IPR050862">
    <property type="entry name" value="RdRp_reductase_class-2"/>
</dbReference>
<keyword evidence="8 15" id="KW-0560">Oxidoreductase</keyword>
<evidence type="ECO:0000313" key="16">
    <source>
        <dbReference type="Proteomes" id="UP000589132"/>
    </source>
</evidence>
<comment type="similarity">
    <text evidence="2">Belongs to the ribonucleoside diphosphate reductase class-2 family.</text>
</comment>
<dbReference type="PANTHER" id="PTHR43371:SF1">
    <property type="entry name" value="RIBONUCLEOSIDE-DIPHOSPHATE REDUCTASE"/>
    <property type="match status" value="1"/>
</dbReference>
<evidence type="ECO:0000256" key="6">
    <source>
        <dbReference type="ARBA" id="ARBA00022634"/>
    </source>
</evidence>
<keyword evidence="9" id="KW-0170">Cobalt</keyword>
<dbReference type="InterPro" id="IPR000788">
    <property type="entry name" value="RNR_lg_C"/>
</dbReference>
<dbReference type="PANTHER" id="PTHR43371">
    <property type="entry name" value="VITAMIN B12-DEPENDENT RIBONUCLEOTIDE REDUCTASE"/>
    <property type="match status" value="1"/>
</dbReference>
<dbReference type="AlphaFoldDB" id="A0A7J4D1L0"/>
<evidence type="ECO:0000256" key="12">
    <source>
        <dbReference type="ARBA" id="ARBA00047754"/>
    </source>
</evidence>
<dbReference type="GO" id="GO:0004748">
    <property type="term" value="F:ribonucleoside-diphosphate reductase activity, thioredoxin disulfide as acceptor"/>
    <property type="evidence" value="ECO:0007669"/>
    <property type="project" value="UniProtKB-EC"/>
</dbReference>
<dbReference type="EMBL" id="DTTC01000221">
    <property type="protein sequence ID" value="HIA98197.1"/>
    <property type="molecule type" value="Genomic_DNA"/>
</dbReference>
<protein>
    <recommendedName>
        <fullName evidence="4">Vitamin B12-dependent ribonucleotide reductase</fullName>
        <ecNumber evidence="3">1.17.4.1</ecNumber>
    </recommendedName>
    <alternativeName>
        <fullName evidence="11">Ribonucleoside-diphosphate reductase NrdJ</fullName>
    </alternativeName>
</protein>
<dbReference type="Pfam" id="PF12637">
    <property type="entry name" value="TSCPD"/>
    <property type="match status" value="1"/>
</dbReference>
<evidence type="ECO:0000256" key="4">
    <source>
        <dbReference type="ARBA" id="ARBA00014409"/>
    </source>
</evidence>
<dbReference type="SUPFAM" id="SSF51998">
    <property type="entry name" value="PFL-like glycyl radical enzymes"/>
    <property type="match status" value="1"/>
</dbReference>
<evidence type="ECO:0000256" key="10">
    <source>
        <dbReference type="ARBA" id="ARBA00025437"/>
    </source>
</evidence>
<dbReference type="Pfam" id="PF02867">
    <property type="entry name" value="Ribonuc_red_lgC"/>
    <property type="match status" value="1"/>
</dbReference>
<evidence type="ECO:0000313" key="15">
    <source>
        <dbReference type="EMBL" id="HIA98197.1"/>
    </source>
</evidence>
<dbReference type="GO" id="GO:0071897">
    <property type="term" value="P:DNA biosynthetic process"/>
    <property type="evidence" value="ECO:0007669"/>
    <property type="project" value="UniProtKB-KW"/>
</dbReference>
<dbReference type="GO" id="GO:0031419">
    <property type="term" value="F:cobalamin binding"/>
    <property type="evidence" value="ECO:0007669"/>
    <property type="project" value="UniProtKB-KW"/>
</dbReference>
<evidence type="ECO:0000259" key="14">
    <source>
        <dbReference type="Pfam" id="PF12637"/>
    </source>
</evidence>
<comment type="caution">
    <text evidence="15">The sequence shown here is derived from an EMBL/GenBank/DDBJ whole genome shotgun (WGS) entry which is preliminary data.</text>
</comment>
<feature type="domain" description="TSCPD" evidence="14">
    <location>
        <begin position="274"/>
        <end position="378"/>
    </location>
</feature>